<dbReference type="GO" id="GO:0003954">
    <property type="term" value="F:NADH dehydrogenase activity"/>
    <property type="evidence" value="ECO:0007669"/>
    <property type="project" value="TreeGrafter"/>
</dbReference>
<dbReference type="NCBIfam" id="TIGR01974">
    <property type="entry name" value="NDH_I_L"/>
    <property type="match status" value="1"/>
</dbReference>
<dbReference type="PANTHER" id="PTHR42829:SF2">
    <property type="entry name" value="NADH-UBIQUINONE OXIDOREDUCTASE CHAIN 5"/>
    <property type="match status" value="1"/>
</dbReference>
<dbReference type="InterPro" id="IPR003945">
    <property type="entry name" value="NU5C-like"/>
</dbReference>
<gene>
    <name evidence="9" type="primary">nuoL</name>
    <name evidence="9" type="ORF">H9966_04315</name>
</gene>
<dbReference type="Pfam" id="PF00662">
    <property type="entry name" value="Proton_antipo_N"/>
    <property type="match status" value="1"/>
</dbReference>
<feature type="transmembrane region" description="Helical" evidence="6">
    <location>
        <begin position="330"/>
        <end position="352"/>
    </location>
</feature>
<dbReference type="GO" id="GO:0012505">
    <property type="term" value="C:endomembrane system"/>
    <property type="evidence" value="ECO:0007669"/>
    <property type="project" value="UniProtKB-SubCell"/>
</dbReference>
<dbReference type="Gene3D" id="1.20.5.2700">
    <property type="match status" value="1"/>
</dbReference>
<feature type="transmembrane region" description="Helical" evidence="6">
    <location>
        <begin position="6"/>
        <end position="24"/>
    </location>
</feature>
<feature type="transmembrane region" description="Helical" evidence="6">
    <location>
        <begin position="405"/>
        <end position="427"/>
    </location>
</feature>
<name>A0A9D2JX20_9BACT</name>
<feature type="transmembrane region" description="Helical" evidence="6">
    <location>
        <begin position="160"/>
        <end position="178"/>
    </location>
</feature>
<dbReference type="Pfam" id="PF00361">
    <property type="entry name" value="Proton_antipo_M"/>
    <property type="match status" value="1"/>
</dbReference>
<evidence type="ECO:0000256" key="3">
    <source>
        <dbReference type="ARBA" id="ARBA00022989"/>
    </source>
</evidence>
<dbReference type="EMBL" id="DXBE01000032">
    <property type="protein sequence ID" value="HIZ69099.1"/>
    <property type="molecule type" value="Genomic_DNA"/>
</dbReference>
<dbReference type="GO" id="GO:0008137">
    <property type="term" value="F:NADH dehydrogenase (ubiquinone) activity"/>
    <property type="evidence" value="ECO:0007669"/>
    <property type="project" value="InterPro"/>
</dbReference>
<dbReference type="InterPro" id="IPR018393">
    <property type="entry name" value="NADHpl_OxRdtase_5_subgr"/>
</dbReference>
<dbReference type="GO" id="GO:0042773">
    <property type="term" value="P:ATP synthesis coupled electron transport"/>
    <property type="evidence" value="ECO:0007669"/>
    <property type="project" value="InterPro"/>
</dbReference>
<evidence type="ECO:0000256" key="4">
    <source>
        <dbReference type="ARBA" id="ARBA00023136"/>
    </source>
</evidence>
<feature type="transmembrane region" description="Helical" evidence="6">
    <location>
        <begin position="305"/>
        <end position="323"/>
    </location>
</feature>
<keyword evidence="4 6" id="KW-0472">Membrane</keyword>
<feature type="domain" description="NADH:quinone oxidoreductase/Mrp antiporter transmembrane" evidence="7">
    <location>
        <begin position="153"/>
        <end position="453"/>
    </location>
</feature>
<dbReference type="AlphaFoldDB" id="A0A9D2JX20"/>
<feature type="transmembrane region" description="Helical" evidence="6">
    <location>
        <begin position="532"/>
        <end position="552"/>
    </location>
</feature>
<evidence type="ECO:0000313" key="9">
    <source>
        <dbReference type="EMBL" id="HIZ69099.1"/>
    </source>
</evidence>
<feature type="transmembrane region" description="Helical" evidence="6">
    <location>
        <begin position="372"/>
        <end position="393"/>
    </location>
</feature>
<feature type="transmembrane region" description="Helical" evidence="6">
    <location>
        <begin position="231"/>
        <end position="249"/>
    </location>
</feature>
<sequence>MEYSYAFLILLLPFLSFVVLGLAGMKMKPAVAGWIGTVMLGVVFAMSVYTAYEYFFAVGRDATGMYPTVTVFNFTWLRFTELLTFNIGFRLTPISVMMLIVITTVSLMVHIYSFGYMAERDEHYHKEGYEKGFQRFYAFLSLFTMSMLGLVVATNIFQMYLFWELVGVCSYLLIGFYYPKHAAVHASKKAFIVTRFADLFFLIGILFYSYYVGTFSYDLHDMPELATNLAGATWIIPTALFLMFIGGAGKSAMFPLHIWLPDAMEGPTPVSALIHAATMVVAGVYQVASLFPIYIKFGAVEQLHWIAYIAAFTAFYAAAVACTQRDIKRGLAFSTISQIAYMLVALGVCYAVDNHEGGLGYMAGMFHLFTHAMFKALLFLCSGSIIVIIGSNFKEYMGGLHKYMPITNICFLIGCLAIAGIPPFAGFWSKDEIITACFQLPGWEGQFFGWLLTVVAGMTAFYMFRLYYVIFWGQSYYELDPEHRRKPQEAPMVMCIPLIILAVISVFAGMIPFGHFVSATGMEYDIHINTRIAVTSVIVALIGIGLATYMYAPKKTPLADMLAKRMPRLHKAALNRFYIDDIWQFVTHKIIFNCFSKPIAWFDRHCVDGFMNFLAWSTQEGGQAIRPWQNGDVRSYAVWFLTGTVAITLILLAVAM</sequence>
<dbReference type="InterPro" id="IPR001750">
    <property type="entry name" value="ND/Mrp_TM"/>
</dbReference>
<evidence type="ECO:0000256" key="6">
    <source>
        <dbReference type="SAM" id="Phobius"/>
    </source>
</evidence>
<evidence type="ECO:0000256" key="2">
    <source>
        <dbReference type="ARBA" id="ARBA00022692"/>
    </source>
</evidence>
<evidence type="ECO:0000259" key="8">
    <source>
        <dbReference type="Pfam" id="PF00662"/>
    </source>
</evidence>
<comment type="caution">
    <text evidence="9">The sequence shown here is derived from an EMBL/GenBank/DDBJ whole genome shotgun (WGS) entry which is preliminary data.</text>
</comment>
<protein>
    <submittedName>
        <fullName evidence="9">NADH-quinone oxidoreductase subunit L</fullName>
    </submittedName>
</protein>
<feature type="transmembrane region" description="Helical" evidence="6">
    <location>
        <begin position="492"/>
        <end position="512"/>
    </location>
</feature>
<dbReference type="InterPro" id="IPR001516">
    <property type="entry name" value="Proton_antipo_N"/>
</dbReference>
<keyword evidence="3 6" id="KW-1133">Transmembrane helix</keyword>
<comment type="subcellular location">
    <subcellularLocation>
        <location evidence="1">Endomembrane system</location>
        <topology evidence="1">Multi-pass membrane protein</topology>
    </subcellularLocation>
    <subcellularLocation>
        <location evidence="5">Membrane</location>
        <topology evidence="5">Multi-pass membrane protein</topology>
    </subcellularLocation>
</comment>
<keyword evidence="2 5" id="KW-0812">Transmembrane</keyword>
<evidence type="ECO:0000256" key="5">
    <source>
        <dbReference type="RuleBase" id="RU000320"/>
    </source>
</evidence>
<feature type="transmembrane region" description="Helical" evidence="6">
    <location>
        <begin position="636"/>
        <end position="655"/>
    </location>
</feature>
<feature type="transmembrane region" description="Helical" evidence="6">
    <location>
        <begin position="270"/>
        <end position="293"/>
    </location>
</feature>
<dbReference type="GO" id="GO:0016020">
    <property type="term" value="C:membrane"/>
    <property type="evidence" value="ECO:0007669"/>
    <property type="project" value="UniProtKB-SubCell"/>
</dbReference>
<dbReference type="NCBIfam" id="NF005141">
    <property type="entry name" value="PRK06590.1"/>
    <property type="match status" value="1"/>
</dbReference>
<reference evidence="9" key="2">
    <citation type="submission" date="2021-04" db="EMBL/GenBank/DDBJ databases">
        <authorList>
            <person name="Gilroy R."/>
        </authorList>
    </citation>
    <scope>NUCLEOTIDE SEQUENCE</scope>
    <source>
        <strain evidence="9">ChiHecec3B27-8219</strain>
    </source>
</reference>
<dbReference type="GO" id="GO:0015990">
    <property type="term" value="P:electron transport coupled proton transport"/>
    <property type="evidence" value="ECO:0007669"/>
    <property type="project" value="TreeGrafter"/>
</dbReference>
<feature type="domain" description="NADH-Ubiquinone oxidoreductase (complex I) chain 5 N-terminal" evidence="8">
    <location>
        <begin position="76"/>
        <end position="125"/>
    </location>
</feature>
<reference evidence="9" key="1">
    <citation type="journal article" date="2021" name="PeerJ">
        <title>Extensive microbial diversity within the chicken gut microbiome revealed by metagenomics and culture.</title>
        <authorList>
            <person name="Gilroy R."/>
            <person name="Ravi A."/>
            <person name="Getino M."/>
            <person name="Pursley I."/>
            <person name="Horton D.L."/>
            <person name="Alikhan N.F."/>
            <person name="Baker D."/>
            <person name="Gharbi K."/>
            <person name="Hall N."/>
            <person name="Watson M."/>
            <person name="Adriaenssens E.M."/>
            <person name="Foster-Nyarko E."/>
            <person name="Jarju S."/>
            <person name="Secka A."/>
            <person name="Antonio M."/>
            <person name="Oren A."/>
            <person name="Chaudhuri R.R."/>
            <person name="La Ragione R."/>
            <person name="Hildebrand F."/>
            <person name="Pallen M.J."/>
        </authorList>
    </citation>
    <scope>NUCLEOTIDE SEQUENCE</scope>
    <source>
        <strain evidence="9">ChiHecec3B27-8219</strain>
    </source>
</reference>
<dbReference type="Proteomes" id="UP000824055">
    <property type="component" value="Unassembled WGS sequence"/>
</dbReference>
<feature type="transmembrane region" description="Helical" evidence="6">
    <location>
        <begin position="136"/>
        <end position="154"/>
    </location>
</feature>
<evidence type="ECO:0000313" key="10">
    <source>
        <dbReference type="Proteomes" id="UP000824055"/>
    </source>
</evidence>
<feature type="transmembrane region" description="Helical" evidence="6">
    <location>
        <begin position="447"/>
        <end position="471"/>
    </location>
</feature>
<accession>A0A9D2JX20</accession>
<evidence type="ECO:0000259" key="7">
    <source>
        <dbReference type="Pfam" id="PF00361"/>
    </source>
</evidence>
<feature type="transmembrane region" description="Helical" evidence="6">
    <location>
        <begin position="31"/>
        <end position="52"/>
    </location>
</feature>
<feature type="transmembrane region" description="Helical" evidence="6">
    <location>
        <begin position="190"/>
        <end position="211"/>
    </location>
</feature>
<evidence type="ECO:0000256" key="1">
    <source>
        <dbReference type="ARBA" id="ARBA00004127"/>
    </source>
</evidence>
<dbReference type="PRINTS" id="PR01434">
    <property type="entry name" value="NADHDHGNASE5"/>
</dbReference>
<dbReference type="PANTHER" id="PTHR42829">
    <property type="entry name" value="NADH-UBIQUINONE OXIDOREDUCTASE CHAIN 5"/>
    <property type="match status" value="1"/>
</dbReference>
<feature type="transmembrane region" description="Helical" evidence="6">
    <location>
        <begin position="94"/>
        <end position="115"/>
    </location>
</feature>
<organism evidence="9 10">
    <name type="scientific">Candidatus Prevotella avicola</name>
    <dbReference type="NCBI Taxonomy" id="2838738"/>
    <lineage>
        <taxon>Bacteria</taxon>
        <taxon>Pseudomonadati</taxon>
        <taxon>Bacteroidota</taxon>
        <taxon>Bacteroidia</taxon>
        <taxon>Bacteroidales</taxon>
        <taxon>Prevotellaceae</taxon>
        <taxon>Prevotella</taxon>
    </lineage>
</organism>
<proteinExistence type="predicted"/>